<gene>
    <name evidence="2" type="ORF">BJ508DRAFT_333394</name>
</gene>
<accession>A0A3N4HJT6</accession>
<dbReference type="EMBL" id="ML119799">
    <property type="protein sequence ID" value="RPA74152.1"/>
    <property type="molecule type" value="Genomic_DNA"/>
</dbReference>
<sequence length="536" mass="61372">MESTEACPGNVESTEACPENFVEANLQDRSEPFQTYRKKLDKNIDEERDELLYEAKQIVGQVHQAKIDEHVKSLHSTLSDYAFLHKLDVNAVLFCAGWYQWTFPYAGRLMSGSRELFGKTGKRNSWNQYCSENKRDVTVLDIDKDYKDGDEESEKKQMQRWKNNALSRQFTVLGDKERETLDARTLEWNTNNARILDFAGNDIAASNHVGFSIKKERETVRRIGNMFQENMIDWSDTLERFNFHMVCMLVHPKVSGQDNVFGTSSGHIFHDQVLDLSDIGSSGYRTFVAFGKLERDRMIYLLAKRHGILDSDLIRLINEKQSLLSITHPSVKEPGFVRKKKKGSGGRTVTRLVASTQDTSTATTSDTVDLSIGRLATRLQESAADVYPSNEIPLVDERDPLAPRFPSVSQDTTGGEESTLDPRLSNSSSRPLKRKRVETEAAVEAQANMDRVRSFLYQQHIIHFPGRFDDPDGNIALPRKPIAKRVFEEHRKRWVLPDGLTVDDIYPLNRKKAAIESFRRAIREREIYIEDVMDIQ</sequence>
<evidence type="ECO:0000313" key="3">
    <source>
        <dbReference type="Proteomes" id="UP000275078"/>
    </source>
</evidence>
<organism evidence="2 3">
    <name type="scientific">Ascobolus immersus RN42</name>
    <dbReference type="NCBI Taxonomy" id="1160509"/>
    <lineage>
        <taxon>Eukaryota</taxon>
        <taxon>Fungi</taxon>
        <taxon>Dikarya</taxon>
        <taxon>Ascomycota</taxon>
        <taxon>Pezizomycotina</taxon>
        <taxon>Pezizomycetes</taxon>
        <taxon>Pezizales</taxon>
        <taxon>Ascobolaceae</taxon>
        <taxon>Ascobolus</taxon>
    </lineage>
</organism>
<reference evidence="2 3" key="1">
    <citation type="journal article" date="2018" name="Nat. Ecol. Evol.">
        <title>Pezizomycetes genomes reveal the molecular basis of ectomycorrhizal truffle lifestyle.</title>
        <authorList>
            <person name="Murat C."/>
            <person name="Payen T."/>
            <person name="Noel B."/>
            <person name="Kuo A."/>
            <person name="Morin E."/>
            <person name="Chen J."/>
            <person name="Kohler A."/>
            <person name="Krizsan K."/>
            <person name="Balestrini R."/>
            <person name="Da Silva C."/>
            <person name="Montanini B."/>
            <person name="Hainaut M."/>
            <person name="Levati E."/>
            <person name="Barry K.W."/>
            <person name="Belfiori B."/>
            <person name="Cichocki N."/>
            <person name="Clum A."/>
            <person name="Dockter R.B."/>
            <person name="Fauchery L."/>
            <person name="Guy J."/>
            <person name="Iotti M."/>
            <person name="Le Tacon F."/>
            <person name="Lindquist E.A."/>
            <person name="Lipzen A."/>
            <person name="Malagnac F."/>
            <person name="Mello A."/>
            <person name="Molinier V."/>
            <person name="Miyauchi S."/>
            <person name="Poulain J."/>
            <person name="Riccioni C."/>
            <person name="Rubini A."/>
            <person name="Sitrit Y."/>
            <person name="Splivallo R."/>
            <person name="Traeger S."/>
            <person name="Wang M."/>
            <person name="Zifcakova L."/>
            <person name="Wipf D."/>
            <person name="Zambonelli A."/>
            <person name="Paolocci F."/>
            <person name="Nowrousian M."/>
            <person name="Ottonello S."/>
            <person name="Baldrian P."/>
            <person name="Spatafora J.W."/>
            <person name="Henrissat B."/>
            <person name="Nagy L.G."/>
            <person name="Aury J.M."/>
            <person name="Wincker P."/>
            <person name="Grigoriev I.V."/>
            <person name="Bonfante P."/>
            <person name="Martin F.M."/>
        </authorList>
    </citation>
    <scope>NUCLEOTIDE SEQUENCE [LARGE SCALE GENOMIC DNA]</scope>
    <source>
        <strain evidence="2 3">RN42</strain>
    </source>
</reference>
<name>A0A3N4HJT6_ASCIM</name>
<dbReference type="Proteomes" id="UP000275078">
    <property type="component" value="Unassembled WGS sequence"/>
</dbReference>
<evidence type="ECO:0000256" key="1">
    <source>
        <dbReference type="SAM" id="MobiDB-lite"/>
    </source>
</evidence>
<proteinExistence type="predicted"/>
<evidence type="ECO:0000313" key="2">
    <source>
        <dbReference type="EMBL" id="RPA74152.1"/>
    </source>
</evidence>
<feature type="region of interest" description="Disordered" evidence="1">
    <location>
        <begin position="390"/>
        <end position="437"/>
    </location>
</feature>
<keyword evidence="3" id="KW-1185">Reference proteome</keyword>
<protein>
    <submittedName>
        <fullName evidence="2">Uncharacterized protein</fullName>
    </submittedName>
</protein>
<feature type="compositionally biased region" description="Polar residues" evidence="1">
    <location>
        <begin position="407"/>
        <end position="416"/>
    </location>
</feature>
<dbReference type="AlphaFoldDB" id="A0A3N4HJT6"/>